<feature type="transmembrane region" description="Helical" evidence="1">
    <location>
        <begin position="12"/>
        <end position="33"/>
    </location>
</feature>
<feature type="transmembrane region" description="Helical" evidence="1">
    <location>
        <begin position="81"/>
        <end position="105"/>
    </location>
</feature>
<dbReference type="KEGG" id="sde:Sde_3410"/>
<keyword evidence="3" id="KW-1185">Reference proteome</keyword>
<dbReference type="eggNOG" id="COG3556">
    <property type="taxonomic scope" value="Bacteria"/>
</dbReference>
<reference evidence="2 3" key="1">
    <citation type="journal article" date="2008" name="PLoS Genet.">
        <title>Complete genome sequence of the complex carbohydrate-degrading marine bacterium, Saccharophagus degradans strain 2-40 T.</title>
        <authorList>
            <person name="Weiner R.M."/>
            <person name="Taylor L.E.II."/>
            <person name="Henrissat B."/>
            <person name="Hauser L."/>
            <person name="Land M."/>
            <person name="Coutinho P.M."/>
            <person name="Rancurel C."/>
            <person name="Saunders E.H."/>
            <person name="Longmire A.G."/>
            <person name="Zhang H."/>
            <person name="Bayer E.A."/>
            <person name="Gilbert H.J."/>
            <person name="Larimer F."/>
            <person name="Zhulin I.B."/>
            <person name="Ekborg N.A."/>
            <person name="Lamed R."/>
            <person name="Richardson P.M."/>
            <person name="Borovok I."/>
            <person name="Hutcheson S."/>
        </authorList>
    </citation>
    <scope>NUCLEOTIDE SEQUENCE [LARGE SCALE GENOMIC DNA]</scope>
    <source>
        <strain evidence="3">2-40 / ATCC 43961 / DSM 17024</strain>
    </source>
</reference>
<sequence>MEVNQVIDLSVRYFHFVGIFIMFAALFGVHLLLRPQIDKQTLKKLVVLDLVYGACALFVLAMGLALWLWVGKPSSFYNTNWILHLKVSLFVLVGIISVVPTLFFIKQRDLQAELIDVPKRIITIVRIELCMLVVIPLLAVLMAHGVGFG</sequence>
<accession>Q21F64</accession>
<protein>
    <recommendedName>
        <fullName evidence="4">DUF2214 family protein</fullName>
    </recommendedName>
</protein>
<dbReference type="AlphaFoldDB" id="Q21F64"/>
<gene>
    <name evidence="2" type="ordered locus">Sde_3410</name>
</gene>
<dbReference type="Pfam" id="PF09980">
    <property type="entry name" value="DUF2214"/>
    <property type="match status" value="1"/>
</dbReference>
<dbReference type="Proteomes" id="UP000001947">
    <property type="component" value="Chromosome"/>
</dbReference>
<keyword evidence="1" id="KW-0812">Transmembrane</keyword>
<feature type="transmembrane region" description="Helical" evidence="1">
    <location>
        <begin position="125"/>
        <end position="146"/>
    </location>
</feature>
<name>Q21F64_SACD2</name>
<feature type="transmembrane region" description="Helical" evidence="1">
    <location>
        <begin position="45"/>
        <end position="69"/>
    </location>
</feature>
<evidence type="ECO:0000313" key="2">
    <source>
        <dbReference type="EMBL" id="ABD82665.1"/>
    </source>
</evidence>
<dbReference type="STRING" id="203122.Sde_3410"/>
<organism evidence="2 3">
    <name type="scientific">Saccharophagus degradans (strain 2-40 / ATCC 43961 / DSM 17024)</name>
    <dbReference type="NCBI Taxonomy" id="203122"/>
    <lineage>
        <taxon>Bacteria</taxon>
        <taxon>Pseudomonadati</taxon>
        <taxon>Pseudomonadota</taxon>
        <taxon>Gammaproteobacteria</taxon>
        <taxon>Cellvibrionales</taxon>
        <taxon>Cellvibrionaceae</taxon>
        <taxon>Saccharophagus</taxon>
    </lineage>
</organism>
<evidence type="ECO:0000256" key="1">
    <source>
        <dbReference type="SAM" id="Phobius"/>
    </source>
</evidence>
<dbReference type="OrthoDB" id="826511at2"/>
<keyword evidence="1" id="KW-0472">Membrane</keyword>
<evidence type="ECO:0008006" key="4">
    <source>
        <dbReference type="Google" id="ProtNLM"/>
    </source>
</evidence>
<keyword evidence="1" id="KW-1133">Transmembrane helix</keyword>
<proteinExistence type="predicted"/>
<dbReference type="EMBL" id="CP000282">
    <property type="protein sequence ID" value="ABD82665.1"/>
    <property type="molecule type" value="Genomic_DNA"/>
</dbReference>
<evidence type="ECO:0000313" key="3">
    <source>
        <dbReference type="Proteomes" id="UP000001947"/>
    </source>
</evidence>
<dbReference type="HOGENOM" id="CLU_092231_2_0_6"/>
<dbReference type="InterPro" id="IPR018706">
    <property type="entry name" value="DUF2214_membrane"/>
</dbReference>